<evidence type="ECO:0000313" key="2">
    <source>
        <dbReference type="Proteomes" id="UP000509510"/>
    </source>
</evidence>
<evidence type="ECO:0000313" key="1">
    <source>
        <dbReference type="EMBL" id="QKX62599.1"/>
    </source>
</evidence>
<sequence length="316" mass="35264">MLKSTPLGPLIREAALEPAEALLDSKQRRYALRLLGLPQGHPAAEILPITLREGDAHAQPGEQPLEDRAWATPTRRGPWKLGMGLARRLREALTADPSQGFERTIEPGNRSIPLDFRIDSPETAMQLASDPLSGIGNTDLYSDGSRAARANWLAAKLAKRAQRASQAYYPPRGWKLDPMLANTPKHLARRYYQFKTGHAPIGAYLHRIKARDFPNCLGCSRGTETVRHLLTNCRQWCHQREKLYAGLAEAGVKALQDSEQCPEARLFQDPKATTALLAFIGAIREREDNQQAWEQAYKTDNWGIEALDEGEREGEG</sequence>
<gene>
    <name evidence="1" type="ORF">TRUGW13939_09760</name>
</gene>
<organism evidence="1 2">
    <name type="scientific">Talaromyces rugulosus</name>
    <name type="common">Penicillium rugulosum</name>
    <dbReference type="NCBI Taxonomy" id="121627"/>
    <lineage>
        <taxon>Eukaryota</taxon>
        <taxon>Fungi</taxon>
        <taxon>Dikarya</taxon>
        <taxon>Ascomycota</taxon>
        <taxon>Pezizomycotina</taxon>
        <taxon>Eurotiomycetes</taxon>
        <taxon>Eurotiomycetidae</taxon>
        <taxon>Eurotiales</taxon>
        <taxon>Trichocomaceae</taxon>
        <taxon>Talaromyces</taxon>
        <taxon>Talaromyces sect. Islandici</taxon>
    </lineage>
</organism>
<accession>A0A7H8R882</accession>
<evidence type="ECO:0008006" key="3">
    <source>
        <dbReference type="Google" id="ProtNLM"/>
    </source>
</evidence>
<dbReference type="GeneID" id="55997243"/>
<dbReference type="Proteomes" id="UP000509510">
    <property type="component" value="Chromosome V"/>
</dbReference>
<keyword evidence="2" id="KW-1185">Reference proteome</keyword>
<dbReference type="OrthoDB" id="4509585at2759"/>
<protein>
    <recommendedName>
        <fullName evidence="3">Reverse transcriptase zinc-binding domain-containing protein</fullName>
    </recommendedName>
</protein>
<dbReference type="RefSeq" id="XP_035348773.1">
    <property type="nucleotide sequence ID" value="XM_035492880.1"/>
</dbReference>
<dbReference type="KEGG" id="trg:TRUGW13939_09760"/>
<name>A0A7H8R882_TALRU</name>
<reference evidence="2" key="1">
    <citation type="submission" date="2020-06" db="EMBL/GenBank/DDBJ databases">
        <title>A chromosome-scale genome assembly of Talaromyces rugulosus W13939.</title>
        <authorList>
            <person name="Wang B."/>
            <person name="Guo L."/>
            <person name="Ye K."/>
            <person name="Wang L."/>
        </authorList>
    </citation>
    <scope>NUCLEOTIDE SEQUENCE [LARGE SCALE GENOMIC DNA]</scope>
    <source>
        <strain evidence="2">W13939</strain>
    </source>
</reference>
<proteinExistence type="predicted"/>
<dbReference type="AlphaFoldDB" id="A0A7H8R882"/>
<dbReference type="EMBL" id="CP055902">
    <property type="protein sequence ID" value="QKX62599.1"/>
    <property type="molecule type" value="Genomic_DNA"/>
</dbReference>